<feature type="binding site" evidence="5">
    <location>
        <begin position="80"/>
        <end position="82"/>
    </location>
    <ligand>
        <name>substrate</name>
    </ligand>
</feature>
<dbReference type="InterPro" id="IPR004574">
    <property type="entry name" value="Alkb"/>
</dbReference>
<dbReference type="GO" id="GO:0032259">
    <property type="term" value="P:methylation"/>
    <property type="evidence" value="ECO:0007669"/>
    <property type="project" value="UniProtKB-KW"/>
</dbReference>
<feature type="binding site" evidence="6">
    <location>
        <position position="191"/>
    </location>
    <ligand>
        <name>Fe cation</name>
        <dbReference type="ChEBI" id="CHEBI:24875"/>
        <note>catalytic</note>
    </ligand>
</feature>
<name>A0A1T4PEW6_9HYPH</name>
<feature type="binding site" evidence="5">
    <location>
        <begin position="124"/>
        <end position="126"/>
    </location>
    <ligand>
        <name>2-oxoglutarate</name>
        <dbReference type="ChEBI" id="CHEBI:16810"/>
    </ligand>
</feature>
<feature type="binding site" evidence="5">
    <location>
        <begin position="208"/>
        <end position="214"/>
    </location>
    <ligand>
        <name>2-oxoglutarate</name>
        <dbReference type="ChEBI" id="CHEBI:16810"/>
    </ligand>
</feature>
<dbReference type="PANTHER" id="PTHR16557">
    <property type="entry name" value="ALKYLATED DNA REPAIR PROTEIN ALKB-RELATED"/>
    <property type="match status" value="1"/>
</dbReference>
<keyword evidence="9" id="KW-1185">Reference proteome</keyword>
<proteinExistence type="predicted"/>
<evidence type="ECO:0000256" key="6">
    <source>
        <dbReference type="PIRSR" id="PIRSR604574-2"/>
    </source>
</evidence>
<keyword evidence="8" id="KW-0489">Methyltransferase</keyword>
<dbReference type="OrthoDB" id="9796932at2"/>
<dbReference type="GO" id="GO:0035513">
    <property type="term" value="P:oxidative RNA demethylation"/>
    <property type="evidence" value="ECO:0007669"/>
    <property type="project" value="TreeGrafter"/>
</dbReference>
<dbReference type="RefSeq" id="WP_085934433.1">
    <property type="nucleotide sequence ID" value="NZ_FUWJ01000002.1"/>
</dbReference>
<organism evidence="8 9">
    <name type="scientific">Enhydrobacter aerosaccus</name>
    <dbReference type="NCBI Taxonomy" id="225324"/>
    <lineage>
        <taxon>Bacteria</taxon>
        <taxon>Pseudomonadati</taxon>
        <taxon>Pseudomonadota</taxon>
        <taxon>Alphaproteobacteria</taxon>
        <taxon>Hyphomicrobiales</taxon>
        <taxon>Enhydrobacter</taxon>
    </lineage>
</organism>
<dbReference type="GO" id="GO:0035515">
    <property type="term" value="F:oxidative RNA demethylase activity"/>
    <property type="evidence" value="ECO:0007669"/>
    <property type="project" value="TreeGrafter"/>
</dbReference>
<dbReference type="GO" id="GO:0008168">
    <property type="term" value="F:methyltransferase activity"/>
    <property type="evidence" value="ECO:0007669"/>
    <property type="project" value="UniProtKB-KW"/>
</dbReference>
<keyword evidence="3" id="KW-0560">Oxidoreductase</keyword>
<evidence type="ECO:0000313" key="9">
    <source>
        <dbReference type="Proteomes" id="UP000190092"/>
    </source>
</evidence>
<dbReference type="InterPro" id="IPR005123">
    <property type="entry name" value="Oxoglu/Fe-dep_dioxygenase_dom"/>
</dbReference>
<feature type="binding site" evidence="5">
    <location>
        <position position="73"/>
    </location>
    <ligand>
        <name>substrate</name>
    </ligand>
</feature>
<dbReference type="SUPFAM" id="SSF51197">
    <property type="entry name" value="Clavaminate synthase-like"/>
    <property type="match status" value="1"/>
</dbReference>
<dbReference type="InterPro" id="IPR037151">
    <property type="entry name" value="AlkB-like_sf"/>
</dbReference>
<dbReference type="GO" id="GO:0008198">
    <property type="term" value="F:ferrous iron binding"/>
    <property type="evidence" value="ECO:0007669"/>
    <property type="project" value="TreeGrafter"/>
</dbReference>
<dbReference type="Pfam" id="PF13532">
    <property type="entry name" value="2OG-FeII_Oxy_2"/>
    <property type="match status" value="1"/>
</dbReference>
<evidence type="ECO:0000256" key="1">
    <source>
        <dbReference type="ARBA" id="ARBA00022723"/>
    </source>
</evidence>
<keyword evidence="8" id="KW-0808">Transferase</keyword>
<feature type="binding site" evidence="5">
    <location>
        <position position="165"/>
    </location>
    <ligand>
        <name>substrate</name>
    </ligand>
</feature>
<keyword evidence="2" id="KW-0223">Dioxygenase</keyword>
<feature type="binding site" evidence="6">
    <location>
        <position position="135"/>
    </location>
    <ligand>
        <name>Fe cation</name>
        <dbReference type="ChEBI" id="CHEBI:24875"/>
        <note>catalytic</note>
    </ligand>
</feature>
<evidence type="ECO:0000259" key="7">
    <source>
        <dbReference type="PROSITE" id="PS51471"/>
    </source>
</evidence>
<feature type="domain" description="Fe2OG dioxygenase" evidence="7">
    <location>
        <begin position="117"/>
        <end position="217"/>
    </location>
</feature>
<dbReference type="AlphaFoldDB" id="A0A1T4PEW6"/>
<protein>
    <submittedName>
        <fullName evidence="8">Alkylated DNA repair protein (DNA oxidative demethylase)</fullName>
    </submittedName>
</protein>
<dbReference type="PANTHER" id="PTHR16557:SF2">
    <property type="entry name" value="NUCLEIC ACID DIOXYGENASE ALKBH1"/>
    <property type="match status" value="1"/>
</dbReference>
<keyword evidence="4 6" id="KW-0408">Iron</keyword>
<evidence type="ECO:0000256" key="4">
    <source>
        <dbReference type="ARBA" id="ARBA00023004"/>
    </source>
</evidence>
<evidence type="ECO:0000256" key="5">
    <source>
        <dbReference type="PIRSR" id="PIRSR604574-1"/>
    </source>
</evidence>
<keyword evidence="1 6" id="KW-0479">Metal-binding</keyword>
<dbReference type="GO" id="GO:0005737">
    <property type="term" value="C:cytoplasm"/>
    <property type="evidence" value="ECO:0007669"/>
    <property type="project" value="TreeGrafter"/>
</dbReference>
<feature type="binding site" evidence="5">
    <location>
        <position position="139"/>
    </location>
    <ligand>
        <name>substrate</name>
    </ligand>
</feature>
<sequence length="217" mass="23614">MDDLFDSIDMNGAPAREGIAEGAVLLHGKALPYETALLAAVDVIAAQAPFRRMVTPSGYVMSVAMTNCGRAGWVTDRTGYRYDRQDPDSGRPWPAMPPVFRVLAAEAALEAGYGGFAPDSCLINRYLPGARLSLHQDKDERDFSQPIVSVSLGLPAAFQFGGVKRKDAVKRYPLRHGDVVVWGGPSRLFHHGVLTVKDGTHPLLGRQRINLTFRAAL</sequence>
<gene>
    <name evidence="8" type="ORF">SAMN02745126_02787</name>
</gene>
<dbReference type="GO" id="GO:0035516">
    <property type="term" value="F:broad specificity oxidative DNA demethylase activity"/>
    <property type="evidence" value="ECO:0007669"/>
    <property type="project" value="TreeGrafter"/>
</dbReference>
<dbReference type="STRING" id="225324.SAMN02745126_02787"/>
<comment type="cofactor">
    <cofactor evidence="6">
        <name>Fe(2+)</name>
        <dbReference type="ChEBI" id="CHEBI:29033"/>
    </cofactor>
    <text evidence="6">Binds 1 Fe(2+) ion per subunit.</text>
</comment>
<accession>A0A1T4PEW6</accession>
<dbReference type="Gene3D" id="2.60.120.590">
    <property type="entry name" value="Alpha-ketoglutarate-dependent dioxygenase AlkB-like"/>
    <property type="match status" value="1"/>
</dbReference>
<evidence type="ECO:0000256" key="3">
    <source>
        <dbReference type="ARBA" id="ARBA00023002"/>
    </source>
</evidence>
<feature type="binding site" evidence="6">
    <location>
        <position position="137"/>
    </location>
    <ligand>
        <name>Fe cation</name>
        <dbReference type="ChEBI" id="CHEBI:24875"/>
        <note>catalytic</note>
    </ligand>
</feature>
<evidence type="ECO:0000256" key="2">
    <source>
        <dbReference type="ARBA" id="ARBA00022964"/>
    </source>
</evidence>
<dbReference type="Proteomes" id="UP000190092">
    <property type="component" value="Unassembled WGS sequence"/>
</dbReference>
<dbReference type="PROSITE" id="PS51471">
    <property type="entry name" value="FE2OG_OXY"/>
    <property type="match status" value="1"/>
</dbReference>
<dbReference type="EMBL" id="FUWJ01000002">
    <property type="protein sequence ID" value="SJZ90105.1"/>
    <property type="molecule type" value="Genomic_DNA"/>
</dbReference>
<dbReference type="NCBIfam" id="NF011930">
    <property type="entry name" value="PRK15401.1"/>
    <property type="match status" value="1"/>
</dbReference>
<reference evidence="9" key="1">
    <citation type="submission" date="2017-02" db="EMBL/GenBank/DDBJ databases">
        <authorList>
            <person name="Varghese N."/>
            <person name="Submissions S."/>
        </authorList>
    </citation>
    <scope>NUCLEOTIDE SEQUENCE [LARGE SCALE GENOMIC DNA]</scope>
    <source>
        <strain evidence="9">ATCC 27094</strain>
    </source>
</reference>
<dbReference type="InterPro" id="IPR027450">
    <property type="entry name" value="AlkB-like"/>
</dbReference>
<evidence type="ECO:0000313" key="8">
    <source>
        <dbReference type="EMBL" id="SJZ90105.1"/>
    </source>
</evidence>